<organism evidence="1">
    <name type="scientific">Scytodes thoracica</name>
    <name type="common">Spitting spider</name>
    <name type="synonym">Aranea thoracica</name>
    <dbReference type="NCBI Taxonomy" id="1112478"/>
    <lineage>
        <taxon>Eukaryota</taxon>
        <taxon>Metazoa</taxon>
        <taxon>Ecdysozoa</taxon>
        <taxon>Arthropoda</taxon>
        <taxon>Chelicerata</taxon>
        <taxon>Arachnida</taxon>
        <taxon>Araneae</taxon>
        <taxon>Araneomorphae</taxon>
        <taxon>Haplogynae</taxon>
        <taxon>Scytodoidea</taxon>
        <taxon>Scytodidae</taxon>
        <taxon>Scytodes</taxon>
    </lineage>
</organism>
<protein>
    <submittedName>
        <fullName evidence="1">Glycine-rich peptide</fullName>
    </submittedName>
</protein>
<accession>A0A0A0VC00</accession>
<name>A0A0A0VC00_SCYTH</name>
<reference evidence="1" key="1">
    <citation type="submission" date="2013-11" db="EMBL/GenBank/DDBJ databases">
        <authorList>
            <person name="Thropp P.A."/>
            <person name="Correa S.M."/>
            <person name="Garb J.E."/>
            <person name="Binford G.J."/>
        </authorList>
    </citation>
    <scope>NUCLEOTIDE SEQUENCE</scope>
    <source>
        <tissue evidence="1">Venom gland</tissue>
    </source>
</reference>
<evidence type="ECO:0000313" key="1">
    <source>
        <dbReference type="EMBL" id="AIW62458.1"/>
    </source>
</evidence>
<dbReference type="AlphaFoldDB" id="A0A0A0VC00"/>
<reference evidence="1" key="2">
    <citation type="journal article" date="2014" name="J. Proteome Res.">
        <title>Spit and venom from scytodes spiders: a diverse and distinct cocktail.</title>
        <authorList>
            <person name="Zobel-Thropp P.A."/>
            <person name="Correa S.M."/>
            <person name="Garb J.E."/>
            <person name="Binford G.J."/>
        </authorList>
    </citation>
    <scope>NUCLEOTIDE SEQUENCE</scope>
    <source>
        <tissue evidence="1">Venom gland</tissue>
    </source>
</reference>
<sequence>MLLPWSWQLPNHFWGGVFPQFDSLLQGVDNVLHDGAQLIGLEPQQQYRQQGGPYY</sequence>
<dbReference type="EMBL" id="KF860473">
    <property type="protein sequence ID" value="AIW62458.1"/>
    <property type="molecule type" value="mRNA"/>
</dbReference>
<proteinExistence type="evidence at transcript level"/>